<name>S4RVU8_PETMA</name>
<dbReference type="HOGENOM" id="CLU_3412089_0_0_1"/>
<evidence type="ECO:0000313" key="1">
    <source>
        <dbReference type="Ensembl" id="ENSPMAP00000009338.1"/>
    </source>
</evidence>
<dbReference type="Ensembl" id="ENSPMAT00000009376.1">
    <property type="protein sequence ID" value="ENSPMAP00000009338.1"/>
    <property type="gene ID" value="ENSPMAG00000008485.1"/>
</dbReference>
<accession>S4RVU8</accession>
<sequence>AESVPRITPREIGHRTCKRAGYKAHACTP</sequence>
<reference evidence="1" key="1">
    <citation type="submission" date="2025-08" db="UniProtKB">
        <authorList>
            <consortium name="Ensembl"/>
        </authorList>
    </citation>
    <scope>IDENTIFICATION</scope>
</reference>
<protein>
    <submittedName>
        <fullName evidence="1">Uncharacterized protein</fullName>
    </submittedName>
</protein>
<proteinExistence type="predicted"/>
<organism evidence="1">
    <name type="scientific">Petromyzon marinus</name>
    <name type="common">Sea lamprey</name>
    <dbReference type="NCBI Taxonomy" id="7757"/>
    <lineage>
        <taxon>Eukaryota</taxon>
        <taxon>Metazoa</taxon>
        <taxon>Chordata</taxon>
        <taxon>Craniata</taxon>
        <taxon>Vertebrata</taxon>
        <taxon>Cyclostomata</taxon>
        <taxon>Hyperoartia</taxon>
        <taxon>Petromyzontiformes</taxon>
        <taxon>Petromyzontidae</taxon>
        <taxon>Petromyzon</taxon>
    </lineage>
</organism>
<dbReference type="AlphaFoldDB" id="S4RVU8"/>
<reference evidence="1" key="2">
    <citation type="submission" date="2025-09" db="UniProtKB">
        <authorList>
            <consortium name="Ensembl"/>
        </authorList>
    </citation>
    <scope>IDENTIFICATION</scope>
</reference>